<evidence type="ECO:0000256" key="15">
    <source>
        <dbReference type="PROSITE-ProRule" id="PRU10141"/>
    </source>
</evidence>
<dbReference type="CDD" id="cd01098">
    <property type="entry name" value="PAN_AP_plant"/>
    <property type="match status" value="1"/>
</dbReference>
<feature type="domain" description="Apple" evidence="19">
    <location>
        <begin position="352"/>
        <end position="431"/>
    </location>
</feature>
<dbReference type="InterPro" id="IPR011009">
    <property type="entry name" value="Kinase-like_dom_sf"/>
</dbReference>
<keyword evidence="6 13" id="KW-0547">Nucleotide-binding</keyword>
<proteinExistence type="inferred from homology"/>
<keyword evidence="5" id="KW-0732">Signal</keyword>
<evidence type="ECO:0000256" key="7">
    <source>
        <dbReference type="ARBA" id="ARBA00022777"/>
    </source>
</evidence>
<comment type="similarity">
    <text evidence="13">Belongs to the protein kinase superfamily. Ser/Thr protein kinase family.</text>
</comment>
<keyword evidence="3 13" id="KW-0723">Serine/threonine-protein kinase</keyword>
<dbReference type="FunFam" id="3.30.200.20:FF:000195">
    <property type="entry name" value="G-type lectin S-receptor-like serine/threonine-protein kinase"/>
    <property type="match status" value="1"/>
</dbReference>
<comment type="catalytic activity">
    <reaction evidence="12 13">
        <text>L-seryl-[protein] + ATP = O-phospho-L-seryl-[protein] + ADP + H(+)</text>
        <dbReference type="Rhea" id="RHEA:17989"/>
        <dbReference type="Rhea" id="RHEA-COMP:9863"/>
        <dbReference type="Rhea" id="RHEA-COMP:11604"/>
        <dbReference type="ChEBI" id="CHEBI:15378"/>
        <dbReference type="ChEBI" id="CHEBI:29999"/>
        <dbReference type="ChEBI" id="CHEBI:30616"/>
        <dbReference type="ChEBI" id="CHEBI:83421"/>
        <dbReference type="ChEBI" id="CHEBI:456216"/>
        <dbReference type="EC" id="2.7.11.1"/>
    </reaction>
</comment>
<dbReference type="SUPFAM" id="SSF56112">
    <property type="entry name" value="Protein kinase-like (PK-like)"/>
    <property type="match status" value="1"/>
</dbReference>
<dbReference type="Pfam" id="PF00954">
    <property type="entry name" value="S_locus_glycop"/>
    <property type="match status" value="1"/>
</dbReference>
<dbReference type="PIRSF" id="PIRSF000641">
    <property type="entry name" value="SRK"/>
    <property type="match status" value="1"/>
</dbReference>
<evidence type="ECO:0000256" key="8">
    <source>
        <dbReference type="ARBA" id="ARBA00022840"/>
    </source>
</evidence>
<dbReference type="GO" id="GO:0048544">
    <property type="term" value="P:recognition of pollen"/>
    <property type="evidence" value="ECO:0007669"/>
    <property type="project" value="InterPro"/>
</dbReference>
<dbReference type="PROSITE" id="PS50927">
    <property type="entry name" value="BULB_LECTIN"/>
    <property type="match status" value="1"/>
</dbReference>
<evidence type="ECO:0000256" key="14">
    <source>
        <dbReference type="PROSITE-ProRule" id="PRU00076"/>
    </source>
</evidence>
<evidence type="ECO:0000256" key="6">
    <source>
        <dbReference type="ARBA" id="ARBA00022741"/>
    </source>
</evidence>
<dbReference type="SMART" id="SM00473">
    <property type="entry name" value="PAN_AP"/>
    <property type="match status" value="1"/>
</dbReference>
<evidence type="ECO:0000259" key="19">
    <source>
        <dbReference type="PROSITE" id="PS50948"/>
    </source>
</evidence>
<dbReference type="PROSITE" id="PS00107">
    <property type="entry name" value="PROTEIN_KINASE_ATP"/>
    <property type="match status" value="1"/>
</dbReference>
<dbReference type="GO" id="GO:0004674">
    <property type="term" value="F:protein serine/threonine kinase activity"/>
    <property type="evidence" value="ECO:0007669"/>
    <property type="project" value="UniProtKB-KW"/>
</dbReference>
<keyword evidence="2" id="KW-0472">Membrane</keyword>
<keyword evidence="10" id="KW-0325">Glycoprotein</keyword>
<gene>
    <name evidence="20" type="ORF">Scep_028641</name>
</gene>
<evidence type="ECO:0000256" key="2">
    <source>
        <dbReference type="ARBA" id="ARBA00022475"/>
    </source>
</evidence>
<keyword evidence="14" id="KW-0245">EGF-like domain</keyword>
<dbReference type="Pfam" id="PF07714">
    <property type="entry name" value="PK_Tyr_Ser-Thr"/>
    <property type="match status" value="1"/>
</dbReference>
<dbReference type="PROSITE" id="PS00108">
    <property type="entry name" value="PROTEIN_KINASE_ST"/>
    <property type="match status" value="1"/>
</dbReference>
<comment type="subcellular location">
    <subcellularLocation>
        <location evidence="1">Cell membrane</location>
        <topology evidence="1">Single-pass type I membrane protein</topology>
    </subcellularLocation>
</comment>
<dbReference type="PROSITE" id="PS50011">
    <property type="entry name" value="PROTEIN_KINASE_DOM"/>
    <property type="match status" value="1"/>
</dbReference>
<comment type="caution">
    <text evidence="20">The sequence shown here is derived from an EMBL/GenBank/DDBJ whole genome shotgun (WGS) entry which is preliminary data.</text>
</comment>
<dbReference type="SMART" id="SM00108">
    <property type="entry name" value="B_lectin"/>
    <property type="match status" value="1"/>
</dbReference>
<dbReference type="Gene3D" id="1.10.510.10">
    <property type="entry name" value="Transferase(Phosphotransferase) domain 1"/>
    <property type="match status" value="1"/>
</dbReference>
<dbReference type="PROSITE" id="PS50948">
    <property type="entry name" value="PAN"/>
    <property type="match status" value="1"/>
</dbReference>
<dbReference type="InterPro" id="IPR000742">
    <property type="entry name" value="EGF"/>
</dbReference>
<feature type="domain" description="EGF-like" evidence="17">
    <location>
        <begin position="297"/>
        <end position="333"/>
    </location>
</feature>
<evidence type="ECO:0000256" key="13">
    <source>
        <dbReference type="PIRNR" id="PIRNR000641"/>
    </source>
</evidence>
<evidence type="ECO:0000256" key="3">
    <source>
        <dbReference type="ARBA" id="ARBA00022527"/>
    </source>
</evidence>
<evidence type="ECO:0000256" key="1">
    <source>
        <dbReference type="ARBA" id="ARBA00004251"/>
    </source>
</evidence>
<feature type="domain" description="Protein kinase" evidence="16">
    <location>
        <begin position="470"/>
        <end position="755"/>
    </location>
</feature>
<feature type="domain" description="Bulb-type lectin" evidence="18">
    <location>
        <begin position="34"/>
        <end position="160"/>
    </location>
</feature>
<evidence type="ECO:0000313" key="21">
    <source>
        <dbReference type="Proteomes" id="UP001419268"/>
    </source>
</evidence>
<evidence type="ECO:0000256" key="11">
    <source>
        <dbReference type="ARBA" id="ARBA00047899"/>
    </source>
</evidence>
<keyword evidence="21" id="KW-1185">Reference proteome</keyword>
<dbReference type="EMBL" id="JBBNAG010000012">
    <property type="protein sequence ID" value="KAK9089559.1"/>
    <property type="molecule type" value="Genomic_DNA"/>
</dbReference>
<dbReference type="Pfam" id="PF08276">
    <property type="entry name" value="PAN_2"/>
    <property type="match status" value="1"/>
</dbReference>
<dbReference type="InterPro" id="IPR000719">
    <property type="entry name" value="Prot_kinase_dom"/>
</dbReference>
<evidence type="ECO:0000256" key="10">
    <source>
        <dbReference type="ARBA" id="ARBA00023180"/>
    </source>
</evidence>
<dbReference type="InterPro" id="IPR001480">
    <property type="entry name" value="Bulb-type_lectin_dom"/>
</dbReference>
<keyword evidence="2" id="KW-1003">Cell membrane</keyword>
<dbReference type="CDD" id="cd00054">
    <property type="entry name" value="EGF_CA"/>
    <property type="match status" value="1"/>
</dbReference>
<comment type="caution">
    <text evidence="14">Lacks conserved residue(s) required for the propagation of feature annotation.</text>
</comment>
<name>A0AAP0EIP8_9MAGN</name>
<evidence type="ECO:0000256" key="4">
    <source>
        <dbReference type="ARBA" id="ARBA00022679"/>
    </source>
</evidence>
<evidence type="ECO:0000259" key="16">
    <source>
        <dbReference type="PROSITE" id="PS50011"/>
    </source>
</evidence>
<dbReference type="InterPro" id="IPR008271">
    <property type="entry name" value="Ser/Thr_kinase_AS"/>
</dbReference>
<feature type="binding site" evidence="15">
    <location>
        <position position="498"/>
    </location>
    <ligand>
        <name>ATP</name>
        <dbReference type="ChEBI" id="CHEBI:30616"/>
    </ligand>
</feature>
<dbReference type="GO" id="GO:0005886">
    <property type="term" value="C:plasma membrane"/>
    <property type="evidence" value="ECO:0007669"/>
    <property type="project" value="UniProtKB-SubCell"/>
</dbReference>
<dbReference type="InterPro" id="IPR017441">
    <property type="entry name" value="Protein_kinase_ATP_BS"/>
</dbReference>
<dbReference type="InterPro" id="IPR024171">
    <property type="entry name" value="SRK-like_kinase"/>
</dbReference>
<dbReference type="Gene3D" id="2.90.10.10">
    <property type="entry name" value="Bulb-type lectin domain"/>
    <property type="match status" value="1"/>
</dbReference>
<dbReference type="Pfam" id="PF01453">
    <property type="entry name" value="B_lectin"/>
    <property type="match status" value="1"/>
</dbReference>
<dbReference type="Gene3D" id="3.30.200.20">
    <property type="entry name" value="Phosphorylase Kinase, domain 1"/>
    <property type="match status" value="1"/>
</dbReference>
<organism evidence="20 21">
    <name type="scientific">Stephania cephalantha</name>
    <dbReference type="NCBI Taxonomy" id="152367"/>
    <lineage>
        <taxon>Eukaryota</taxon>
        <taxon>Viridiplantae</taxon>
        <taxon>Streptophyta</taxon>
        <taxon>Embryophyta</taxon>
        <taxon>Tracheophyta</taxon>
        <taxon>Spermatophyta</taxon>
        <taxon>Magnoliopsida</taxon>
        <taxon>Ranunculales</taxon>
        <taxon>Menispermaceae</taxon>
        <taxon>Menispermoideae</taxon>
        <taxon>Cissampelideae</taxon>
        <taxon>Stephania</taxon>
    </lineage>
</organism>
<evidence type="ECO:0000256" key="12">
    <source>
        <dbReference type="ARBA" id="ARBA00048679"/>
    </source>
</evidence>
<sequence>MIKSVASLTDDLIQFKERIASPVHVIEVHTKHKQQWFPSLLCYFSAASLSFHGALGFFSPGTSKLRYVGIWYNKIPEQTVVWVANRNEPINSSSSGVAKVDEQGNLGIFNGNATKPVWSTNVSIPISKHIGTSSMFYKLLDTGNLVLYDDKNKAGFLWQSFDYPTHTQLPGMKIGWDMRTGLNWSFTSWKSPDDPSTGDFTYTMSRVEARELVIKKGSQTIYRRRPWNGQAWNGVPNMTRTSIFNYSFVNNSDEVYFIYSIHRASFFYSIVMDYLGIIKEPTWVEDAHKWNNLRHYPGDRCEYYGKCGAFGTCNINNDFICSCLPGFEPKSPWDWYNVDGAQGCVRKRELLCGKGDGFLKLERMKLPDTSNARVDMSLGIEDCEIKCRNNCSCTGYSSAYIDGSGCITWFGDLIDAREFTKWGQDLFVRVDATELENSVRHSKETNEETNAKFELPIFNLDSMMVATKNFSIANKLGEGGFGSVYKGKLPHGCEIAVKRLSKNSCQGVIEFKNEVELIARLQHRNLVQIIGCCFEEEEKMLIYEYLPNKSLDFSLFDQTRSMSLDWKMRYDIIFGIARGVLYLHQDSRLRIIHRDLKASNILLDGKMNPKISDFGMARMFGGDQSQANTRRVVGTYGYMSPEYAMDGLFSIKSDVFSFGVLLLEIISGKKNSGFYHEDPAMNLIKHAWELWKEGMILELVDPSMTNSFPEQEVARFIQLGILCVQEKAKDRPTMFDVIFMLRNETPIPSLEQPAFVLTSNRYSAKASTTGSAPSLNEMSITIVEEGR</sequence>
<dbReference type="GO" id="GO:0005524">
    <property type="term" value="F:ATP binding"/>
    <property type="evidence" value="ECO:0007669"/>
    <property type="project" value="UniProtKB-UniRule"/>
</dbReference>
<dbReference type="AlphaFoldDB" id="A0AAP0EIP8"/>
<accession>A0AAP0EIP8</accession>
<keyword evidence="9" id="KW-1015">Disulfide bond</keyword>
<evidence type="ECO:0000256" key="9">
    <source>
        <dbReference type="ARBA" id="ARBA00023157"/>
    </source>
</evidence>
<dbReference type="Proteomes" id="UP001419268">
    <property type="component" value="Unassembled WGS sequence"/>
</dbReference>
<dbReference type="InterPro" id="IPR001245">
    <property type="entry name" value="Ser-Thr/Tyr_kinase_cat_dom"/>
</dbReference>
<dbReference type="CDD" id="cd00028">
    <property type="entry name" value="B_lectin"/>
    <property type="match status" value="1"/>
</dbReference>
<evidence type="ECO:0000313" key="20">
    <source>
        <dbReference type="EMBL" id="KAK9089559.1"/>
    </source>
</evidence>
<evidence type="ECO:0000256" key="5">
    <source>
        <dbReference type="ARBA" id="ARBA00022729"/>
    </source>
</evidence>
<dbReference type="CDD" id="cd14066">
    <property type="entry name" value="STKc_IRAK"/>
    <property type="match status" value="1"/>
</dbReference>
<dbReference type="InterPro" id="IPR003609">
    <property type="entry name" value="Pan_app"/>
</dbReference>
<dbReference type="PANTHER" id="PTHR27002">
    <property type="entry name" value="RECEPTOR-LIKE SERINE/THREONINE-PROTEIN KINASE SD1-8"/>
    <property type="match status" value="1"/>
</dbReference>
<dbReference type="FunFam" id="1.10.510.10:FF:000060">
    <property type="entry name" value="G-type lectin S-receptor-like serine/threonine-protein kinase"/>
    <property type="match status" value="1"/>
</dbReference>
<keyword evidence="4 13" id="KW-0808">Transferase</keyword>
<dbReference type="InterPro" id="IPR036426">
    <property type="entry name" value="Bulb-type_lectin_dom_sf"/>
</dbReference>
<evidence type="ECO:0000259" key="18">
    <source>
        <dbReference type="PROSITE" id="PS50927"/>
    </source>
</evidence>
<evidence type="ECO:0000259" key="17">
    <source>
        <dbReference type="PROSITE" id="PS50026"/>
    </source>
</evidence>
<protein>
    <recommendedName>
        <fullName evidence="13">Receptor-like serine/threonine-protein kinase</fullName>
        <ecNumber evidence="13">2.7.11.1</ecNumber>
    </recommendedName>
</protein>
<keyword evidence="8 13" id="KW-0067">ATP-binding</keyword>
<comment type="catalytic activity">
    <reaction evidence="11 13">
        <text>L-threonyl-[protein] + ATP = O-phospho-L-threonyl-[protein] + ADP + H(+)</text>
        <dbReference type="Rhea" id="RHEA:46608"/>
        <dbReference type="Rhea" id="RHEA-COMP:11060"/>
        <dbReference type="Rhea" id="RHEA-COMP:11605"/>
        <dbReference type="ChEBI" id="CHEBI:15378"/>
        <dbReference type="ChEBI" id="CHEBI:30013"/>
        <dbReference type="ChEBI" id="CHEBI:30616"/>
        <dbReference type="ChEBI" id="CHEBI:61977"/>
        <dbReference type="ChEBI" id="CHEBI:456216"/>
        <dbReference type="EC" id="2.7.11.1"/>
    </reaction>
</comment>
<reference evidence="20 21" key="1">
    <citation type="submission" date="2024-01" db="EMBL/GenBank/DDBJ databases">
        <title>Genome assemblies of Stephania.</title>
        <authorList>
            <person name="Yang L."/>
        </authorList>
    </citation>
    <scope>NUCLEOTIDE SEQUENCE [LARGE SCALE GENOMIC DNA]</scope>
    <source>
        <strain evidence="20">JXDWG</strain>
        <tissue evidence="20">Leaf</tissue>
    </source>
</reference>
<keyword evidence="7 13" id="KW-0418">Kinase</keyword>
<dbReference type="EC" id="2.7.11.1" evidence="13"/>
<dbReference type="InterPro" id="IPR000858">
    <property type="entry name" value="S_locus_glycoprot_dom"/>
</dbReference>
<dbReference type="SMART" id="SM00220">
    <property type="entry name" value="S_TKc"/>
    <property type="match status" value="1"/>
</dbReference>
<dbReference type="SUPFAM" id="SSF51110">
    <property type="entry name" value="alpha-D-mannose-specific plant lectins"/>
    <property type="match status" value="1"/>
</dbReference>
<dbReference type="PANTHER" id="PTHR27002:SF1095">
    <property type="entry name" value="G-TYPE LECTIN S-RECEPTOR-LIKE SERINE_THREONINE-PROTEIN KINASE RKS1"/>
    <property type="match status" value="1"/>
</dbReference>
<dbReference type="PROSITE" id="PS50026">
    <property type="entry name" value="EGF_3"/>
    <property type="match status" value="1"/>
</dbReference>